<name>A0A3S0WNV0_9GAMM</name>
<evidence type="ECO:0000313" key="9">
    <source>
        <dbReference type="EMBL" id="RUL63910.1"/>
    </source>
</evidence>
<dbReference type="Pfam" id="PF00708">
    <property type="entry name" value="Acylphosphatase"/>
    <property type="match status" value="1"/>
</dbReference>
<dbReference type="InterPro" id="IPR017968">
    <property type="entry name" value="Acylphosphatase_CS"/>
</dbReference>
<sequence>MSARFLVTGKVQGVFFRASARNEALRLKLRGYARNLPDGRVDVVACGDAAAVDELEQWLWQGPPAARVDDVVRSEYDDDVPAGFAVS</sequence>
<evidence type="ECO:0000256" key="1">
    <source>
        <dbReference type="ARBA" id="ARBA00005614"/>
    </source>
</evidence>
<dbReference type="Gene3D" id="3.30.70.100">
    <property type="match status" value="1"/>
</dbReference>
<dbReference type="InterPro" id="IPR020456">
    <property type="entry name" value="Acylphosphatase"/>
</dbReference>
<keyword evidence="10" id="KW-1185">Reference proteome</keyword>
<comment type="similarity">
    <text evidence="1 7">Belongs to the acylphosphatase family.</text>
</comment>
<organism evidence="9 10">
    <name type="scientific">Dyella dinghuensis</name>
    <dbReference type="NCBI Taxonomy" id="1920169"/>
    <lineage>
        <taxon>Bacteria</taxon>
        <taxon>Pseudomonadati</taxon>
        <taxon>Pseudomonadota</taxon>
        <taxon>Gammaproteobacteria</taxon>
        <taxon>Lysobacterales</taxon>
        <taxon>Rhodanobacteraceae</taxon>
        <taxon>Dyella</taxon>
    </lineage>
</organism>
<evidence type="ECO:0000259" key="8">
    <source>
        <dbReference type="PROSITE" id="PS51160"/>
    </source>
</evidence>
<dbReference type="PROSITE" id="PS51160">
    <property type="entry name" value="ACYLPHOSPHATASE_3"/>
    <property type="match status" value="1"/>
</dbReference>
<dbReference type="Proteomes" id="UP000267077">
    <property type="component" value="Unassembled WGS sequence"/>
</dbReference>
<dbReference type="OrthoDB" id="5295388at2"/>
<dbReference type="InterPro" id="IPR036046">
    <property type="entry name" value="Acylphosphatase-like_dom_sf"/>
</dbReference>
<dbReference type="EMBL" id="RYZR01000005">
    <property type="protein sequence ID" value="RUL63910.1"/>
    <property type="molecule type" value="Genomic_DNA"/>
</dbReference>
<dbReference type="PROSITE" id="PS00150">
    <property type="entry name" value="ACYLPHOSPHATASE_1"/>
    <property type="match status" value="1"/>
</dbReference>
<evidence type="ECO:0000313" key="10">
    <source>
        <dbReference type="Proteomes" id="UP000267077"/>
    </source>
</evidence>
<evidence type="ECO:0000256" key="4">
    <source>
        <dbReference type="ARBA" id="ARBA00047645"/>
    </source>
</evidence>
<reference evidence="9 10" key="1">
    <citation type="submission" date="2018-12" db="EMBL/GenBank/DDBJ databases">
        <title>Dyella dinghuensis sp. nov. DHOA06 and Dyella choica sp. nov. 4M-K27, isolated from forest soil.</title>
        <authorList>
            <person name="Qiu L.-H."/>
            <person name="Gao Z.-H."/>
        </authorList>
    </citation>
    <scope>NUCLEOTIDE SEQUENCE [LARGE SCALE GENOMIC DNA]</scope>
    <source>
        <strain evidence="9 10">DHOA06</strain>
    </source>
</reference>
<dbReference type="AlphaFoldDB" id="A0A3S0WNV0"/>
<evidence type="ECO:0000256" key="3">
    <source>
        <dbReference type="ARBA" id="ARBA00015991"/>
    </source>
</evidence>
<evidence type="ECO:0000256" key="5">
    <source>
        <dbReference type="PROSITE-ProRule" id="PRU00520"/>
    </source>
</evidence>
<evidence type="ECO:0000256" key="7">
    <source>
        <dbReference type="RuleBase" id="RU004168"/>
    </source>
</evidence>
<dbReference type="InterPro" id="IPR001792">
    <property type="entry name" value="Acylphosphatase-like_dom"/>
</dbReference>
<gene>
    <name evidence="9" type="ORF">EKH79_07515</name>
</gene>
<comment type="caution">
    <text evidence="9">The sequence shown here is derived from an EMBL/GenBank/DDBJ whole genome shotgun (WGS) entry which is preliminary data.</text>
</comment>
<dbReference type="PANTHER" id="PTHR47268:SF4">
    <property type="entry name" value="ACYLPHOSPHATASE"/>
    <property type="match status" value="1"/>
</dbReference>
<dbReference type="SUPFAM" id="SSF54975">
    <property type="entry name" value="Acylphosphatase/BLUF domain-like"/>
    <property type="match status" value="1"/>
</dbReference>
<feature type="active site" evidence="5">
    <location>
        <position position="17"/>
    </location>
</feature>
<comment type="catalytic activity">
    <reaction evidence="4 5 6">
        <text>an acyl phosphate + H2O = a carboxylate + phosphate + H(+)</text>
        <dbReference type="Rhea" id="RHEA:14965"/>
        <dbReference type="ChEBI" id="CHEBI:15377"/>
        <dbReference type="ChEBI" id="CHEBI:15378"/>
        <dbReference type="ChEBI" id="CHEBI:29067"/>
        <dbReference type="ChEBI" id="CHEBI:43474"/>
        <dbReference type="ChEBI" id="CHEBI:59918"/>
        <dbReference type="EC" id="3.6.1.7"/>
    </reaction>
</comment>
<dbReference type="GO" id="GO:0003998">
    <property type="term" value="F:acylphosphatase activity"/>
    <property type="evidence" value="ECO:0007669"/>
    <property type="project" value="UniProtKB-EC"/>
</dbReference>
<dbReference type="PANTHER" id="PTHR47268">
    <property type="entry name" value="ACYLPHOSPHATASE"/>
    <property type="match status" value="1"/>
</dbReference>
<feature type="active site" evidence="5">
    <location>
        <position position="35"/>
    </location>
</feature>
<dbReference type="PROSITE" id="PS00151">
    <property type="entry name" value="ACYLPHOSPHATASE_2"/>
    <property type="match status" value="1"/>
</dbReference>
<evidence type="ECO:0000256" key="2">
    <source>
        <dbReference type="ARBA" id="ARBA00012150"/>
    </source>
</evidence>
<protein>
    <recommendedName>
        <fullName evidence="3 5">Acylphosphatase</fullName>
        <ecNumber evidence="2 5">3.6.1.7</ecNumber>
    </recommendedName>
</protein>
<evidence type="ECO:0000256" key="6">
    <source>
        <dbReference type="RuleBase" id="RU000553"/>
    </source>
</evidence>
<accession>A0A3S0WNV0</accession>
<keyword evidence="5 6" id="KW-0378">Hydrolase</keyword>
<feature type="domain" description="Acylphosphatase-like" evidence="8">
    <location>
        <begin position="2"/>
        <end position="87"/>
    </location>
</feature>
<proteinExistence type="inferred from homology"/>
<dbReference type="EC" id="3.6.1.7" evidence="2 5"/>
<dbReference type="NCBIfam" id="NF011018">
    <property type="entry name" value="PRK14446.1"/>
    <property type="match status" value="1"/>
</dbReference>